<dbReference type="EMBL" id="CP015085">
    <property type="protein sequence ID" value="ANK06495.1"/>
    <property type="molecule type" value="Genomic_DNA"/>
</dbReference>
<accession>A0A192CKQ9</accession>
<name>A0A192CKQ9_ECO25</name>
<evidence type="ECO:0000313" key="2">
    <source>
        <dbReference type="Proteomes" id="UP000183316"/>
    </source>
</evidence>
<organism evidence="1 2">
    <name type="scientific">Escherichia coli O25b:H4</name>
    <dbReference type="NCBI Taxonomy" id="941280"/>
    <lineage>
        <taxon>Bacteria</taxon>
        <taxon>Pseudomonadati</taxon>
        <taxon>Pseudomonadota</taxon>
        <taxon>Gammaproteobacteria</taxon>
        <taxon>Enterobacterales</taxon>
        <taxon>Enterobacteriaceae</taxon>
        <taxon>Escherichia</taxon>
    </lineage>
</organism>
<dbReference type="PATRIC" id="fig|941280.3.peg.5191"/>
<sequence>MFVCLKNSQKCIDSVKQQQIDHFITMNSFSIYSFSNRLNIPTTRQKEK</sequence>
<dbReference type="Proteomes" id="UP000183316">
    <property type="component" value="Chromosome"/>
</dbReference>
<dbReference type="AlphaFoldDB" id="A0A192CKQ9"/>
<gene>
    <name evidence="1" type="ORF">WLH_05234</name>
</gene>
<protein>
    <submittedName>
        <fullName evidence="1">Uncharacterized protein</fullName>
    </submittedName>
</protein>
<reference evidence="1 2" key="1">
    <citation type="submission" date="2016-03" db="EMBL/GenBank/DDBJ databases">
        <title>Genome Sequence and Comparative Pathogenic Determinants of Uropathogenic Escherichia coli O25b:H4, a Clinical Isolate from Saudi Arabia.</title>
        <authorList>
            <person name="Alyamani E.A.J."/>
            <person name="Khiyami M.A."/>
            <person name="Booq R.Y."/>
            <person name="Bahwerth F.S."/>
            <person name="Vaisvil B."/>
            <person name="Schmitt D.P."/>
            <person name="Kapatral V."/>
        </authorList>
    </citation>
    <scope>NUCLEOTIDE SEQUENCE [LARGE SCALE GENOMIC DNA]</scope>
    <source>
        <strain evidence="1 2">O25b:H4</strain>
    </source>
</reference>
<proteinExistence type="predicted"/>
<evidence type="ECO:0000313" key="1">
    <source>
        <dbReference type="EMBL" id="ANK06495.1"/>
    </source>
</evidence>